<dbReference type="EC" id="2.7.8.2" evidence="13"/>
<feature type="transmembrane region" description="Helical" evidence="16">
    <location>
        <begin position="44"/>
        <end position="66"/>
    </location>
</feature>
<feature type="transmembrane region" description="Helical" evidence="16">
    <location>
        <begin position="141"/>
        <end position="159"/>
    </location>
</feature>
<evidence type="ECO:0000256" key="10">
    <source>
        <dbReference type="ARBA" id="ARBA00036651"/>
    </source>
</evidence>
<comment type="catalytic activity">
    <reaction evidence="14">
        <text>CDP-choline + a 1,2-diacyl-sn-glycerol = a 1,2-diacyl-sn-glycero-3-phosphocholine + CMP + H(+)</text>
        <dbReference type="Rhea" id="RHEA:32939"/>
        <dbReference type="ChEBI" id="CHEBI:15378"/>
        <dbReference type="ChEBI" id="CHEBI:17815"/>
        <dbReference type="ChEBI" id="CHEBI:57643"/>
        <dbReference type="ChEBI" id="CHEBI:58779"/>
        <dbReference type="ChEBI" id="CHEBI:60377"/>
        <dbReference type="EC" id="2.7.8.2"/>
    </reaction>
    <physiologicalReaction direction="left-to-right" evidence="14">
        <dbReference type="Rhea" id="RHEA:32940"/>
    </physiologicalReaction>
</comment>
<evidence type="ECO:0000256" key="13">
    <source>
        <dbReference type="ARBA" id="ARBA00038987"/>
    </source>
</evidence>
<keyword evidence="8" id="KW-1208">Phospholipid metabolism</keyword>
<comment type="catalytic activity">
    <reaction evidence="11">
        <text>1-hexadecanoyl-2-(9Z-octadecenoyl)-sn-glycerol + CDP-choline = 1-hexadecanoyl-2-(9Z-octadecenoyl)-sn-glycero-3-phosphocholine + CMP + H(+)</text>
        <dbReference type="Rhea" id="RHEA:54244"/>
        <dbReference type="ChEBI" id="CHEBI:15378"/>
        <dbReference type="ChEBI" id="CHEBI:58779"/>
        <dbReference type="ChEBI" id="CHEBI:60377"/>
        <dbReference type="ChEBI" id="CHEBI:73001"/>
        <dbReference type="ChEBI" id="CHEBI:75466"/>
    </reaction>
    <physiologicalReaction direction="left-to-right" evidence="11">
        <dbReference type="Rhea" id="RHEA:54245"/>
    </physiologicalReaction>
</comment>
<organism evidence="17 18">
    <name type="scientific">Sinanodonta woodiana</name>
    <name type="common">Chinese pond mussel</name>
    <name type="synonym">Anodonta woodiana</name>
    <dbReference type="NCBI Taxonomy" id="1069815"/>
    <lineage>
        <taxon>Eukaryota</taxon>
        <taxon>Metazoa</taxon>
        <taxon>Spiralia</taxon>
        <taxon>Lophotrochozoa</taxon>
        <taxon>Mollusca</taxon>
        <taxon>Bivalvia</taxon>
        <taxon>Autobranchia</taxon>
        <taxon>Heteroconchia</taxon>
        <taxon>Palaeoheterodonta</taxon>
        <taxon>Unionida</taxon>
        <taxon>Unionoidea</taxon>
        <taxon>Unionidae</taxon>
        <taxon>Unioninae</taxon>
        <taxon>Sinanodonta</taxon>
    </lineage>
</organism>
<proteinExistence type="inferred from homology"/>
<evidence type="ECO:0000256" key="9">
    <source>
        <dbReference type="ARBA" id="ARBA00036100"/>
    </source>
</evidence>
<dbReference type="Proteomes" id="UP001634394">
    <property type="component" value="Unassembled WGS sequence"/>
</dbReference>
<dbReference type="Pfam" id="PF01066">
    <property type="entry name" value="CDP-OH_P_transf"/>
    <property type="match status" value="1"/>
</dbReference>
<evidence type="ECO:0000256" key="3">
    <source>
        <dbReference type="ARBA" id="ARBA00022679"/>
    </source>
</evidence>
<dbReference type="FunFam" id="1.20.120.1760:FF:000002">
    <property type="entry name" value="Choline/ethanolamine phosphotransferase 1"/>
    <property type="match status" value="1"/>
</dbReference>
<keyword evidence="5 16" id="KW-1133">Transmembrane helix</keyword>
<gene>
    <name evidence="17" type="ORF">ACJMK2_020497</name>
</gene>
<dbReference type="GO" id="GO:0005737">
    <property type="term" value="C:cytoplasm"/>
    <property type="evidence" value="ECO:0007669"/>
    <property type="project" value="UniProtKB-ARBA"/>
</dbReference>
<comment type="catalytic activity">
    <reaction evidence="10">
        <text>1,2-dioctanoyl-sn-glycerol + CDP-choline = 1,2-dioctanoyl-sn-glycero-3-phosphocholine + CMP + H(+)</text>
        <dbReference type="Rhea" id="RHEA:54232"/>
        <dbReference type="ChEBI" id="CHEBI:15378"/>
        <dbReference type="ChEBI" id="CHEBI:58779"/>
        <dbReference type="ChEBI" id="CHEBI:60377"/>
        <dbReference type="ChEBI" id="CHEBI:76979"/>
        <dbReference type="ChEBI" id="CHEBI:78228"/>
    </reaction>
    <physiologicalReaction direction="left-to-right" evidence="10">
        <dbReference type="Rhea" id="RHEA:54233"/>
    </physiologicalReaction>
</comment>
<dbReference type="InterPro" id="IPR000462">
    <property type="entry name" value="CDP-OH_P_trans"/>
</dbReference>
<comment type="pathway">
    <text evidence="12">Phospholipid metabolism; phosphatidylcholine biosynthesis; phosphatidylcholine from phosphocholine: step 2/2.</text>
</comment>
<keyword evidence="7" id="KW-0594">Phospholipid biosynthesis</keyword>
<comment type="similarity">
    <text evidence="2 15">Belongs to the CDP-alcohol phosphatidyltransferase class-I family.</text>
</comment>
<evidence type="ECO:0000313" key="18">
    <source>
        <dbReference type="Proteomes" id="UP001634394"/>
    </source>
</evidence>
<evidence type="ECO:0000313" key="17">
    <source>
        <dbReference type="EMBL" id="KAL3842492.1"/>
    </source>
</evidence>
<feature type="transmembrane region" description="Helical" evidence="16">
    <location>
        <begin position="208"/>
        <end position="230"/>
    </location>
</feature>
<keyword evidence="7" id="KW-0444">Lipid biosynthesis</keyword>
<evidence type="ECO:0000256" key="14">
    <source>
        <dbReference type="ARBA" id="ARBA00048570"/>
    </source>
</evidence>
<dbReference type="InterPro" id="IPR043130">
    <property type="entry name" value="CDP-OH_PTrfase_TM_dom"/>
</dbReference>
<dbReference type="AlphaFoldDB" id="A0ABD3TZF8"/>
<evidence type="ECO:0000256" key="12">
    <source>
        <dbReference type="ARBA" id="ARBA00037890"/>
    </source>
</evidence>
<comment type="subcellular location">
    <subcellularLocation>
        <location evidence="1">Membrane</location>
        <topology evidence="1">Multi-pass membrane protein</topology>
    </subcellularLocation>
</comment>
<evidence type="ECO:0000256" key="2">
    <source>
        <dbReference type="ARBA" id="ARBA00010441"/>
    </source>
</evidence>
<keyword evidence="18" id="KW-1185">Reference proteome</keyword>
<evidence type="ECO:0000256" key="4">
    <source>
        <dbReference type="ARBA" id="ARBA00022692"/>
    </source>
</evidence>
<dbReference type="Gene3D" id="1.20.120.1760">
    <property type="match status" value="1"/>
</dbReference>
<feature type="transmembrane region" description="Helical" evidence="16">
    <location>
        <begin position="179"/>
        <end position="196"/>
    </location>
</feature>
<name>A0ABD3TZF8_SINWO</name>
<keyword evidence="7" id="KW-0443">Lipid metabolism</keyword>
<dbReference type="InterPro" id="IPR014472">
    <property type="entry name" value="CHOPT"/>
</dbReference>
<evidence type="ECO:0000256" key="8">
    <source>
        <dbReference type="ARBA" id="ARBA00023264"/>
    </source>
</evidence>
<accession>A0ABD3TZF8</accession>
<keyword evidence="4 16" id="KW-0812">Transmembrane</keyword>
<evidence type="ECO:0000256" key="11">
    <source>
        <dbReference type="ARBA" id="ARBA00036890"/>
    </source>
</evidence>
<protein>
    <recommendedName>
        <fullName evidence="13">diacylglycerol cholinephosphotransferase</fullName>
        <ecNumber evidence="13">2.7.8.2</ecNumber>
    </recommendedName>
</protein>
<dbReference type="InterPro" id="IPR048254">
    <property type="entry name" value="CDP_ALCOHOL_P_TRANSF_CS"/>
</dbReference>
<dbReference type="EMBL" id="JBJQND010000017">
    <property type="protein sequence ID" value="KAL3842492.1"/>
    <property type="molecule type" value="Genomic_DNA"/>
</dbReference>
<dbReference type="GO" id="GO:0004142">
    <property type="term" value="F:diacylglycerol cholinephosphotransferase activity"/>
    <property type="evidence" value="ECO:0007669"/>
    <property type="project" value="UniProtKB-EC"/>
</dbReference>
<reference evidence="17 18" key="1">
    <citation type="submission" date="2024-11" db="EMBL/GenBank/DDBJ databases">
        <title>Chromosome-level genome assembly of the freshwater bivalve Anodonta woodiana.</title>
        <authorList>
            <person name="Chen X."/>
        </authorList>
    </citation>
    <scope>NUCLEOTIDE SEQUENCE [LARGE SCALE GENOMIC DNA]</scope>
    <source>
        <strain evidence="17">MN2024</strain>
        <tissue evidence="17">Gills</tissue>
    </source>
</reference>
<feature type="transmembrane region" description="Helical" evidence="16">
    <location>
        <begin position="78"/>
        <end position="93"/>
    </location>
</feature>
<evidence type="ECO:0000256" key="5">
    <source>
        <dbReference type="ARBA" id="ARBA00022989"/>
    </source>
</evidence>
<dbReference type="PROSITE" id="PS00379">
    <property type="entry name" value="CDP_ALCOHOL_P_TRANSF"/>
    <property type="match status" value="1"/>
</dbReference>
<evidence type="ECO:0000256" key="7">
    <source>
        <dbReference type="ARBA" id="ARBA00023209"/>
    </source>
</evidence>
<dbReference type="GO" id="GO:0012505">
    <property type="term" value="C:endomembrane system"/>
    <property type="evidence" value="ECO:0007669"/>
    <property type="project" value="UniProtKB-ARBA"/>
</dbReference>
<dbReference type="PIRSF" id="PIRSF015665">
    <property type="entry name" value="CHOPT"/>
    <property type="match status" value="1"/>
</dbReference>
<sequence>MDVLTEIQLSNLKKHEYKATGTSIFEPAMQVFWRWLVEQIPTSWAPNTLTLVGLTLNVVSSILLFIYSSDGVAEAPRLVYLFVSLCLFAYQSLDAIDGKQARRTKSNTPLGELFDHGCDSVSTVFVMAATCVALRMGQEPMLLLFAVCLAEICFYVAHWQTYVSGTLKFGRVDVTEGQFAAIAIHVVSFIIGPSVWDKQIPLIGPLRYLVAFGTFVPCLYFIFVSIQYILQGGTGKNKSTVAGTSTIFPAVPIGLVKIVQVMISCKSSIYTDSPCLFLVTFGLVSAKITNKLVVAHMTKSAINVWDSSLYGPAALFLNQYFNSIIPEYYLLWACFIYAAYDLLRYSSSVCQQICTYLNIYCFNITSCPKPEKTNGKHTPQPLK</sequence>
<comment type="caution">
    <text evidence="17">The sequence shown here is derived from an EMBL/GenBank/DDBJ whole genome shotgun (WGS) entry which is preliminary data.</text>
</comment>
<evidence type="ECO:0000256" key="16">
    <source>
        <dbReference type="SAM" id="Phobius"/>
    </source>
</evidence>
<dbReference type="PANTHER" id="PTHR10414:SF37">
    <property type="entry name" value="BB IN A BOXCAR, ISOFORM C"/>
    <property type="match status" value="1"/>
</dbReference>
<evidence type="ECO:0000256" key="1">
    <source>
        <dbReference type="ARBA" id="ARBA00004141"/>
    </source>
</evidence>
<dbReference type="PANTHER" id="PTHR10414">
    <property type="entry name" value="ETHANOLAMINEPHOSPHOTRANSFERASE"/>
    <property type="match status" value="1"/>
</dbReference>
<dbReference type="GO" id="GO:0016020">
    <property type="term" value="C:membrane"/>
    <property type="evidence" value="ECO:0007669"/>
    <property type="project" value="UniProtKB-SubCell"/>
</dbReference>
<keyword evidence="3 15" id="KW-0808">Transferase</keyword>
<keyword evidence="6 16" id="KW-0472">Membrane</keyword>
<evidence type="ECO:0000256" key="15">
    <source>
        <dbReference type="RuleBase" id="RU003750"/>
    </source>
</evidence>
<evidence type="ECO:0000256" key="6">
    <source>
        <dbReference type="ARBA" id="ARBA00023136"/>
    </source>
</evidence>
<comment type="catalytic activity">
    <reaction evidence="9">
        <text>1-hexadecanoyl-2-(4Z,7Z,10Z,13Z,16Z,19Z-docosahexaenoyl)-sn-glycerol + CDP-choline = 1-hexadecanoyl-2-(4Z,7Z,10Z,13Z,16Z,19Z-docosahexaenoyl)-sn-glycero-3-phosphocholine + CMP + H(+)</text>
        <dbReference type="Rhea" id="RHEA:54332"/>
        <dbReference type="ChEBI" id="CHEBI:15378"/>
        <dbReference type="ChEBI" id="CHEBI:58779"/>
        <dbReference type="ChEBI" id="CHEBI:60377"/>
        <dbReference type="ChEBI" id="CHEBI:74963"/>
        <dbReference type="ChEBI" id="CHEBI:82949"/>
    </reaction>
    <physiologicalReaction direction="left-to-right" evidence="9">
        <dbReference type="Rhea" id="RHEA:54333"/>
    </physiologicalReaction>
</comment>